<evidence type="ECO:0000313" key="2">
    <source>
        <dbReference type="Proteomes" id="UP000265916"/>
    </source>
</evidence>
<protein>
    <submittedName>
        <fullName evidence="1">Uncharacterized protein</fullName>
    </submittedName>
</protein>
<dbReference type="Proteomes" id="UP000265916">
    <property type="component" value="Unassembled WGS sequence"/>
</dbReference>
<proteinExistence type="predicted"/>
<dbReference type="OrthoDB" id="5690822at2"/>
<organism evidence="1 2">
    <name type="scientific">Psittacicella hinzii</name>
    <dbReference type="NCBI Taxonomy" id="2028575"/>
    <lineage>
        <taxon>Bacteria</taxon>
        <taxon>Pseudomonadati</taxon>
        <taxon>Pseudomonadota</taxon>
        <taxon>Gammaproteobacteria</taxon>
        <taxon>Pasteurellales</taxon>
        <taxon>Psittacicellaceae</taxon>
        <taxon>Psittacicella</taxon>
    </lineage>
</organism>
<dbReference type="EMBL" id="NRJG01000164">
    <property type="protein sequence ID" value="RIY34898.1"/>
    <property type="molecule type" value="Genomic_DNA"/>
</dbReference>
<name>A0A3A1YCI8_9GAMM</name>
<reference evidence="1 2" key="1">
    <citation type="submission" date="2017-08" db="EMBL/GenBank/DDBJ databases">
        <title>Reclassification of Bisgaard taxon 37 and 44.</title>
        <authorList>
            <person name="Christensen H."/>
        </authorList>
    </citation>
    <scope>NUCLEOTIDE SEQUENCE [LARGE SCALE GENOMIC DNA]</scope>
    <source>
        <strain evidence="1 2">111</strain>
    </source>
</reference>
<sequence length="73" mass="8421">MTEKKISFGEFSQQQDSELNTEFTQRFDQLAQEYSGLLENLEQRKSLLDSALALLEEYHALLTDLINSTHGKK</sequence>
<comment type="caution">
    <text evidence="1">The sequence shown here is derived from an EMBL/GenBank/DDBJ whole genome shotgun (WGS) entry which is preliminary data.</text>
</comment>
<dbReference type="SUPFAM" id="SSF46966">
    <property type="entry name" value="Spectrin repeat"/>
    <property type="match status" value="1"/>
</dbReference>
<gene>
    <name evidence="1" type="ORF">CKF58_07420</name>
</gene>
<evidence type="ECO:0000313" key="1">
    <source>
        <dbReference type="EMBL" id="RIY34898.1"/>
    </source>
</evidence>
<dbReference type="RefSeq" id="WP_119532519.1">
    <property type="nucleotide sequence ID" value="NZ_JBHSSP010000020.1"/>
</dbReference>
<keyword evidence="2" id="KW-1185">Reference proteome</keyword>
<dbReference type="AlphaFoldDB" id="A0A3A1YCI8"/>
<accession>A0A3A1YCI8</accession>